<dbReference type="Proteomes" id="UP000679779">
    <property type="component" value="Unassembled WGS sequence"/>
</dbReference>
<dbReference type="SUPFAM" id="SSF69279">
    <property type="entry name" value="Phage tail proteins"/>
    <property type="match status" value="1"/>
</dbReference>
<evidence type="ECO:0000313" key="3">
    <source>
        <dbReference type="Proteomes" id="UP000679779"/>
    </source>
</evidence>
<keyword evidence="3" id="KW-1185">Reference proteome</keyword>
<protein>
    <recommendedName>
        <fullName evidence="4">Gp5/Type VI secretion system Vgr protein OB-fold domain-containing protein</fullName>
    </recommendedName>
</protein>
<evidence type="ECO:0000256" key="1">
    <source>
        <dbReference type="SAM" id="MobiDB-lite"/>
    </source>
</evidence>
<sequence>MESFATYGHIEIMPYEFVRLHEFKILKTVNDHARMICTGIISDKKRELYVRASDEETQVKAFVTDQNGNRQPLFRGIALDVEEKVVHGVHYLTVEAISHTYELDIKRHRRSFQNPKLTYTELIEKIVSSYSKAEAMDVVSHKKPLGTFVMQYDETDWQFLKRMASHFYSPLIPAVGYGVPKFYFGLPMGLSKGEIQTPNYKVKKRVADFQTASENHIPGVSDADFIQYEVETEKVLEPGYEVTFHGHKLIVAEVLTEMKDGVLTHTAKLSPRSGLRPIKDYNRSIIGASIHGKVLSVHRDKVRAVLDMDEQQDPNTDYWFPYSTIYASADNTGWYCMPEIGDSIRIYFPSYKEEEGYAISSVKREHPHSEGNSSSASRHAAASAPTSGHAAVSASSAGSKSSSASSAATPAPDRMADPAIKTLRTKYGKEIMLAPDQIVISGNGMSIVIHDKTGIDIVSGKDVSINAASDIVMSSGNIQLSAGKIELSGNGNSITLDDKTTFSGTEIKMN</sequence>
<dbReference type="Gene3D" id="3.55.50.10">
    <property type="entry name" value="Baseplate protein-like domains"/>
    <property type="match status" value="1"/>
</dbReference>
<dbReference type="AlphaFoldDB" id="A0A919XNN7"/>
<name>A0A919XNN7_9BACL</name>
<proteinExistence type="predicted"/>
<feature type="compositionally biased region" description="Low complexity" evidence="1">
    <location>
        <begin position="373"/>
        <end position="408"/>
    </location>
</feature>
<dbReference type="EMBL" id="BORQ01000006">
    <property type="protein sequence ID" value="GIO33468.1"/>
    <property type="molecule type" value="Genomic_DNA"/>
</dbReference>
<comment type="caution">
    <text evidence="2">The sequence shown here is derived from an EMBL/GenBank/DDBJ whole genome shotgun (WGS) entry which is preliminary data.</text>
</comment>
<feature type="region of interest" description="Disordered" evidence="1">
    <location>
        <begin position="362"/>
        <end position="419"/>
    </location>
</feature>
<reference evidence="2" key="1">
    <citation type="submission" date="2021-03" db="EMBL/GenBank/DDBJ databases">
        <title>Antimicrobial resistance genes in bacteria isolated from Japanese honey, and their potential for conferring macrolide and lincosamide resistance in the American foulbrood pathogen Paenibacillus larvae.</title>
        <authorList>
            <person name="Okamoto M."/>
            <person name="Kumagai M."/>
            <person name="Kanamori H."/>
            <person name="Takamatsu D."/>
        </authorList>
    </citation>
    <scope>NUCLEOTIDE SEQUENCE</scope>
    <source>
        <strain evidence="2">J2TS6</strain>
    </source>
</reference>
<accession>A0A919XNN7</accession>
<evidence type="ECO:0000313" key="2">
    <source>
        <dbReference type="EMBL" id="GIO33468.1"/>
    </source>
</evidence>
<organism evidence="2 3">
    <name type="scientific">Paenibacillus albilobatus</name>
    <dbReference type="NCBI Taxonomy" id="2716884"/>
    <lineage>
        <taxon>Bacteria</taxon>
        <taxon>Bacillati</taxon>
        <taxon>Bacillota</taxon>
        <taxon>Bacilli</taxon>
        <taxon>Bacillales</taxon>
        <taxon>Paenibacillaceae</taxon>
        <taxon>Paenibacillus</taxon>
    </lineage>
</organism>
<dbReference type="SUPFAM" id="SSF69255">
    <property type="entry name" value="gp5 N-terminal domain-like"/>
    <property type="match status" value="1"/>
</dbReference>
<evidence type="ECO:0008006" key="4">
    <source>
        <dbReference type="Google" id="ProtNLM"/>
    </source>
</evidence>
<dbReference type="RefSeq" id="WP_160043617.1">
    <property type="nucleotide sequence ID" value="NZ_BORQ01000006.1"/>
</dbReference>
<gene>
    <name evidence="2" type="ORF">J2TS6_46090</name>
</gene>